<name>A0ABM1EJB7_PRICU</name>
<feature type="region of interest" description="Disordered" evidence="8">
    <location>
        <begin position="1000"/>
        <end position="1071"/>
    </location>
</feature>
<evidence type="ECO:0000313" key="11">
    <source>
        <dbReference type="Proteomes" id="UP000695022"/>
    </source>
</evidence>
<evidence type="ECO:0000256" key="2">
    <source>
        <dbReference type="ARBA" id="ARBA00007025"/>
    </source>
</evidence>
<dbReference type="InterPro" id="IPR049730">
    <property type="entry name" value="SNF2/RAD54-like_C"/>
</dbReference>
<evidence type="ECO:0000256" key="7">
    <source>
        <dbReference type="SAM" id="Coils"/>
    </source>
</evidence>
<feature type="domain" description="Helicase C-terminal" evidence="10">
    <location>
        <begin position="513"/>
        <end position="681"/>
    </location>
</feature>
<comment type="subcellular location">
    <subcellularLocation>
        <location evidence="1">Nucleus</location>
    </subcellularLocation>
</comment>
<dbReference type="SMART" id="SM00490">
    <property type="entry name" value="HELICc"/>
    <property type="match status" value="1"/>
</dbReference>
<dbReference type="PANTHER" id="PTHR47157">
    <property type="entry name" value="CHROMODOMAIN-HELICASE-DNA-BINDING PROTEIN 1-LIKE"/>
    <property type="match status" value="1"/>
</dbReference>
<dbReference type="InterPro" id="IPR043472">
    <property type="entry name" value="Macro_dom-like"/>
</dbReference>
<dbReference type="Pfam" id="PF00271">
    <property type="entry name" value="Helicase_C"/>
    <property type="match status" value="1"/>
</dbReference>
<dbReference type="InterPro" id="IPR027417">
    <property type="entry name" value="P-loop_NTPase"/>
</dbReference>
<dbReference type="GeneID" id="106812818"/>
<dbReference type="RefSeq" id="XP_014672288.1">
    <property type="nucleotide sequence ID" value="XM_014816802.1"/>
</dbReference>
<dbReference type="Proteomes" id="UP000695022">
    <property type="component" value="Unplaced"/>
</dbReference>
<dbReference type="PANTHER" id="PTHR47157:SF1">
    <property type="entry name" value="CHROMODOMAIN-HELICASE-DNA-BINDING PROTEIN 1-LIKE"/>
    <property type="match status" value="1"/>
</dbReference>
<keyword evidence="4" id="KW-0378">Hydrolase</keyword>
<evidence type="ECO:0000256" key="1">
    <source>
        <dbReference type="ARBA" id="ARBA00004123"/>
    </source>
</evidence>
<organism evidence="11 12">
    <name type="scientific">Priapulus caudatus</name>
    <name type="common">Priapulid worm</name>
    <dbReference type="NCBI Taxonomy" id="37621"/>
    <lineage>
        <taxon>Eukaryota</taxon>
        <taxon>Metazoa</taxon>
        <taxon>Ecdysozoa</taxon>
        <taxon>Scalidophora</taxon>
        <taxon>Priapulida</taxon>
        <taxon>Priapulimorpha</taxon>
        <taxon>Priapulimorphida</taxon>
        <taxon>Priapulidae</taxon>
        <taxon>Priapulus</taxon>
    </lineage>
</organism>
<feature type="coiled-coil region" evidence="7">
    <location>
        <begin position="761"/>
        <end position="796"/>
    </location>
</feature>
<dbReference type="Pfam" id="PF00176">
    <property type="entry name" value="SNF2-rel_dom"/>
    <property type="match status" value="1"/>
</dbReference>
<dbReference type="InterPro" id="IPR001650">
    <property type="entry name" value="Helicase_C-like"/>
</dbReference>
<proteinExistence type="inferred from homology"/>
<dbReference type="SUPFAM" id="SSF52540">
    <property type="entry name" value="P-loop containing nucleoside triphosphate hydrolases"/>
    <property type="match status" value="2"/>
</dbReference>
<dbReference type="PROSITE" id="PS00690">
    <property type="entry name" value="DEAH_ATP_HELICASE"/>
    <property type="match status" value="1"/>
</dbReference>
<accession>A0ABM1EJB7</accession>
<keyword evidence="7" id="KW-0175">Coiled coil</keyword>
<evidence type="ECO:0000256" key="4">
    <source>
        <dbReference type="ARBA" id="ARBA00022801"/>
    </source>
</evidence>
<protein>
    <submittedName>
        <fullName evidence="12">Chromodomain-helicase-DNA-binding protein 1-like</fullName>
    </submittedName>
</protein>
<reference evidence="12" key="1">
    <citation type="submission" date="2025-08" db="UniProtKB">
        <authorList>
            <consortium name="RefSeq"/>
        </authorList>
    </citation>
    <scope>IDENTIFICATION</scope>
</reference>
<evidence type="ECO:0000259" key="9">
    <source>
        <dbReference type="PROSITE" id="PS51192"/>
    </source>
</evidence>
<keyword evidence="5" id="KW-0067">ATP-binding</keyword>
<comment type="similarity">
    <text evidence="2">Belongs to the SNF2/RAD54 helicase family.</text>
</comment>
<feature type="compositionally biased region" description="Polar residues" evidence="8">
    <location>
        <begin position="1062"/>
        <end position="1071"/>
    </location>
</feature>
<dbReference type="Gene3D" id="3.40.50.300">
    <property type="entry name" value="P-loop containing nucleotide triphosphate hydrolases"/>
    <property type="match status" value="1"/>
</dbReference>
<evidence type="ECO:0000256" key="3">
    <source>
        <dbReference type="ARBA" id="ARBA00022741"/>
    </source>
</evidence>
<keyword evidence="3" id="KW-0547">Nucleotide-binding</keyword>
<evidence type="ECO:0000256" key="8">
    <source>
        <dbReference type="SAM" id="MobiDB-lite"/>
    </source>
</evidence>
<keyword evidence="6" id="KW-0539">Nucleus</keyword>
<dbReference type="InterPro" id="IPR014001">
    <property type="entry name" value="Helicase_ATP-bd"/>
</dbReference>
<dbReference type="InterPro" id="IPR031053">
    <property type="entry name" value="ALC1"/>
</dbReference>
<dbReference type="SUPFAM" id="SSF52949">
    <property type="entry name" value="Macro domain-like"/>
    <property type="match status" value="1"/>
</dbReference>
<evidence type="ECO:0000259" key="10">
    <source>
        <dbReference type="PROSITE" id="PS51194"/>
    </source>
</evidence>
<dbReference type="CDD" id="cd18793">
    <property type="entry name" value="SF2_C_SNF"/>
    <property type="match status" value="1"/>
</dbReference>
<dbReference type="SMART" id="SM00487">
    <property type="entry name" value="DEXDc"/>
    <property type="match status" value="1"/>
</dbReference>
<evidence type="ECO:0000256" key="6">
    <source>
        <dbReference type="ARBA" id="ARBA00023242"/>
    </source>
</evidence>
<dbReference type="InterPro" id="IPR000330">
    <property type="entry name" value="SNF2_N"/>
</dbReference>
<evidence type="ECO:0000313" key="12">
    <source>
        <dbReference type="RefSeq" id="XP_014672288.1"/>
    </source>
</evidence>
<feature type="domain" description="Helicase ATP-binding" evidence="9">
    <location>
        <begin position="215"/>
        <end position="380"/>
    </location>
</feature>
<dbReference type="PROSITE" id="PS51192">
    <property type="entry name" value="HELICASE_ATP_BIND_1"/>
    <property type="match status" value="1"/>
</dbReference>
<evidence type="ECO:0000256" key="5">
    <source>
        <dbReference type="ARBA" id="ARBA00022840"/>
    </source>
</evidence>
<sequence>MGMKMNKCVNTDDLRGGDSSFLSEASLSHVSEASLSHFSETSLSRVSEASLSQVSDTLSCSGLMLNLTDDNAVAVSRNRSIPPKHAHLPQPGRPAEDASSWRRFFDLPQVQRSIQRRLAARVAGATAMGSIQRRPRVVMDYLQRGKPTMTMRRMGRPQVMRGSDAGEDVLVMKSHAPVAGMLLVTSSTARPAAPVILPSRTSLHHYQVDGVNWLAEHYHRHHGSILADEMGLGKTVQTVALFVYLRGEIKTKPFLVLSPLSVLSNWQTELKRFAPKLDLELYVGDKEKREVLRDRLTNVDYEYDVLLTTYELFLRDAAFFVKTSWSAIVVDEAHRIKNQESLLYEALTSIDSKHRVLLTGTPVQNNLAELYSLLHFVAPRIFTSSQRKEFVDTYETIQTDEELRKEMHSLLQPFLLRRVKSEVMADLPKKSEVIFYHGLAVLQKTIYKAILTKDMEWLGSFFAQQARPKKVNIQNVLMQLRKCVNHPYLFPGVEPEPFMMGEHLVEASAKLFALDQLLHFLGVNGHKVLLFSQMTAMLDIVQDYLGYRGYSYERLDGSVRGEERFLSIENFNKQDDTFIFLLSTKAGGVGLNLTAADTVIFIDSDFNPQNDLQAAARAHRIGQTSCTVCMADMIQFGLSNLLGESGDNVNREVTCEEFERILGKTVNSRWTDIGKDEEDLLKKSTCMGDSIYSFEGKDYSKETSADDRKAFNLLLLDGKENIDSAIGQERGLRSRNAPSPQMFLPDRPSLPRKVLTEEETVERAKKRADTMMRKAQEREAAEVQRAQETRRKQEQLWTENNYTSSNICLDDGLEGEEREEVSLDDDDNELRTPILYVCGDVTYPAHAGDEDAIVVHCADDSGKWGSGGLFSAIAVRSGKAIEQYELAGEMQDLALGDAHLVPLDGDETREKGRDWLAIIIAQHRSKAGNLSGIKLAALSQALQRVYRAAVSHGASVHLPRIGHATPSFNWYGTERLIKKHLANRGIPTYIYYYDKQKARAKRQRHGSSESTEENASGKKSRLDDTVDDPGSATTSRDAHESRNIAGTTSQHAAGHFSPERTCISSAAVTRH</sequence>
<dbReference type="Gene3D" id="3.40.50.10810">
    <property type="entry name" value="Tandem AAA-ATPase domain"/>
    <property type="match status" value="1"/>
</dbReference>
<dbReference type="InterPro" id="IPR038718">
    <property type="entry name" value="SNF2-like_sf"/>
</dbReference>
<gene>
    <name evidence="12" type="primary">LOC106812818</name>
</gene>
<dbReference type="CDD" id="cd03331">
    <property type="entry name" value="Macro_Poa1p-like_SNF2"/>
    <property type="match status" value="1"/>
</dbReference>
<dbReference type="PROSITE" id="PS51194">
    <property type="entry name" value="HELICASE_CTER"/>
    <property type="match status" value="1"/>
</dbReference>
<dbReference type="Gene3D" id="3.40.220.10">
    <property type="entry name" value="Leucine Aminopeptidase, subunit E, domain 1"/>
    <property type="match status" value="1"/>
</dbReference>
<keyword evidence="11" id="KW-1185">Reference proteome</keyword>
<dbReference type="InterPro" id="IPR002464">
    <property type="entry name" value="DNA/RNA_helicase_DEAH_CS"/>
</dbReference>